<feature type="region of interest" description="Disordered" evidence="1">
    <location>
        <begin position="1"/>
        <end position="39"/>
    </location>
</feature>
<dbReference type="Pfam" id="PF01844">
    <property type="entry name" value="HNH"/>
    <property type="match status" value="1"/>
</dbReference>
<dbReference type="PANTHER" id="PTHR33877:SF2">
    <property type="entry name" value="OS07G0170200 PROTEIN"/>
    <property type="match status" value="1"/>
</dbReference>
<evidence type="ECO:0000313" key="4">
    <source>
        <dbReference type="Proteomes" id="UP000036325"/>
    </source>
</evidence>
<dbReference type="CDD" id="cd00085">
    <property type="entry name" value="HNHc"/>
    <property type="match status" value="1"/>
</dbReference>
<protein>
    <recommendedName>
        <fullName evidence="2">HNH nuclease domain-containing protein</fullName>
    </recommendedName>
</protein>
<dbReference type="EMBL" id="JYLF01000011">
    <property type="protein sequence ID" value="KMN11933.1"/>
    <property type="molecule type" value="Genomic_DNA"/>
</dbReference>
<feature type="domain" description="HNH nuclease" evidence="2">
    <location>
        <begin position="42"/>
        <end position="93"/>
    </location>
</feature>
<proteinExistence type="predicted"/>
<accession>A0A0J6IHX7</accession>
<evidence type="ECO:0000256" key="1">
    <source>
        <dbReference type="SAM" id="MobiDB-lite"/>
    </source>
</evidence>
<dbReference type="GO" id="GO:0008270">
    <property type="term" value="F:zinc ion binding"/>
    <property type="evidence" value="ECO:0007669"/>
    <property type="project" value="InterPro"/>
</dbReference>
<dbReference type="PANTHER" id="PTHR33877">
    <property type="entry name" value="SLL1193 PROTEIN"/>
    <property type="match status" value="1"/>
</dbReference>
<gene>
    <name evidence="3" type="ORF">TU86_19935</name>
</gene>
<dbReference type="AlphaFoldDB" id="A0A0J6IHX7"/>
<dbReference type="InterPro" id="IPR002711">
    <property type="entry name" value="HNH"/>
</dbReference>
<dbReference type="InterPro" id="IPR052892">
    <property type="entry name" value="NA-targeting_endonuclease"/>
</dbReference>
<dbReference type="Proteomes" id="UP000036325">
    <property type="component" value="Unassembled WGS sequence"/>
</dbReference>
<evidence type="ECO:0000313" key="3">
    <source>
        <dbReference type="EMBL" id="KMN11933.1"/>
    </source>
</evidence>
<dbReference type="STRING" id="1608994.TU86_19935"/>
<dbReference type="GO" id="GO:0004519">
    <property type="term" value="F:endonuclease activity"/>
    <property type="evidence" value="ECO:0007669"/>
    <property type="project" value="InterPro"/>
</dbReference>
<dbReference type="GO" id="GO:0003676">
    <property type="term" value="F:nucleic acid binding"/>
    <property type="evidence" value="ECO:0007669"/>
    <property type="project" value="InterPro"/>
</dbReference>
<organism evidence="3 4">
    <name type="scientific">Pseudomonas weihenstephanensis</name>
    <dbReference type="NCBI Taxonomy" id="1608994"/>
    <lineage>
        <taxon>Bacteria</taxon>
        <taxon>Pseudomonadati</taxon>
        <taxon>Pseudomonadota</taxon>
        <taxon>Gammaproteobacteria</taxon>
        <taxon>Pseudomonadales</taxon>
        <taxon>Pseudomonadaceae</taxon>
        <taxon>Pseudomonas</taxon>
    </lineage>
</organism>
<reference evidence="3 4" key="1">
    <citation type="submission" date="2015-02" db="EMBL/GenBank/DDBJ databases">
        <title>Pseudomonas helleri sp. nov. and Pseudomonas weihenstephanensis sp. nov., isolated from raw cows milk.</title>
        <authorList>
            <person name="von Neubeck M."/>
            <person name="Huptas C."/>
            <person name="Wenning M."/>
            <person name="Scherer S."/>
        </authorList>
    </citation>
    <scope>NUCLEOTIDE SEQUENCE [LARGE SCALE GENOMIC DNA]</scope>
    <source>
        <strain evidence="3 4">DSM 29166</strain>
    </source>
</reference>
<sequence>MAKLPSLKSRIKPHEGRKMTSLAEAAGSEGWGSGRGGRPWRRKRETILLRDHYTCRNCGLVTHSLEVDHIVNLAQGGTEDDSNLQALCIPCHKAKTARESMAHLGC</sequence>
<comment type="caution">
    <text evidence="3">The sequence shown here is derived from an EMBL/GenBank/DDBJ whole genome shotgun (WGS) entry which is preliminary data.</text>
</comment>
<dbReference type="SMART" id="SM00507">
    <property type="entry name" value="HNHc"/>
    <property type="match status" value="1"/>
</dbReference>
<evidence type="ECO:0000259" key="2">
    <source>
        <dbReference type="SMART" id="SM00507"/>
    </source>
</evidence>
<dbReference type="Gene3D" id="1.10.30.50">
    <property type="match status" value="1"/>
</dbReference>
<name>A0A0J6IHX7_9PSED</name>
<dbReference type="PATRIC" id="fig|1608994.3.peg.145"/>
<dbReference type="InterPro" id="IPR003615">
    <property type="entry name" value="HNH_nuc"/>
</dbReference>